<proteinExistence type="predicted"/>
<dbReference type="AlphaFoldDB" id="A0A8S0Q306"/>
<sequence length="179" mass="19931">MSDTKMKNKKDVSYTIHGFSIATQIWAYEAVLELDECFDQRMGERSPRLLCWTSTKQPQQRTYDAFFRDVQLHVHATLRPTEVEHDLPYIFSLVPFLDHLVQFLDDLARSVVGPQFSETAPASGEHDGSTVGDGHENESGAGTEDDETSASDDRQRPEGNGDGGSKANESGDSNRDTFS</sequence>
<keyword evidence="3" id="KW-1185">Reference proteome</keyword>
<evidence type="ECO:0000256" key="1">
    <source>
        <dbReference type="SAM" id="MobiDB-lite"/>
    </source>
</evidence>
<dbReference type="Gramene" id="OE9A039039T1">
    <property type="protein sequence ID" value="OE9A039039C1"/>
    <property type="gene ID" value="OE9A039039"/>
</dbReference>
<evidence type="ECO:0000313" key="3">
    <source>
        <dbReference type="Proteomes" id="UP000594638"/>
    </source>
</evidence>
<dbReference type="EMBL" id="CACTIH010000688">
    <property type="protein sequence ID" value="CAA2961980.1"/>
    <property type="molecule type" value="Genomic_DNA"/>
</dbReference>
<feature type="region of interest" description="Disordered" evidence="1">
    <location>
        <begin position="118"/>
        <end position="179"/>
    </location>
</feature>
<dbReference type="Proteomes" id="UP000594638">
    <property type="component" value="Unassembled WGS sequence"/>
</dbReference>
<reference evidence="2 3" key="1">
    <citation type="submission" date="2019-12" db="EMBL/GenBank/DDBJ databases">
        <authorList>
            <person name="Alioto T."/>
            <person name="Alioto T."/>
            <person name="Gomez Garrido J."/>
        </authorList>
    </citation>
    <scope>NUCLEOTIDE SEQUENCE [LARGE SCALE GENOMIC DNA]</scope>
</reference>
<organism evidence="2 3">
    <name type="scientific">Olea europaea subsp. europaea</name>
    <dbReference type="NCBI Taxonomy" id="158383"/>
    <lineage>
        <taxon>Eukaryota</taxon>
        <taxon>Viridiplantae</taxon>
        <taxon>Streptophyta</taxon>
        <taxon>Embryophyta</taxon>
        <taxon>Tracheophyta</taxon>
        <taxon>Spermatophyta</taxon>
        <taxon>Magnoliopsida</taxon>
        <taxon>eudicotyledons</taxon>
        <taxon>Gunneridae</taxon>
        <taxon>Pentapetalae</taxon>
        <taxon>asterids</taxon>
        <taxon>lamiids</taxon>
        <taxon>Lamiales</taxon>
        <taxon>Oleaceae</taxon>
        <taxon>Oleeae</taxon>
        <taxon>Olea</taxon>
    </lineage>
</organism>
<accession>A0A8S0Q306</accession>
<comment type="caution">
    <text evidence="2">The sequence shown here is derived from an EMBL/GenBank/DDBJ whole genome shotgun (WGS) entry which is preliminary data.</text>
</comment>
<feature type="compositionally biased region" description="Basic and acidic residues" evidence="1">
    <location>
        <begin position="124"/>
        <end position="138"/>
    </location>
</feature>
<gene>
    <name evidence="2" type="ORF">OLEA9_A039039</name>
</gene>
<protein>
    <submittedName>
        <fullName evidence="2">Uncharacterized protein</fullName>
    </submittedName>
</protein>
<evidence type="ECO:0000313" key="2">
    <source>
        <dbReference type="EMBL" id="CAA2961980.1"/>
    </source>
</evidence>
<name>A0A8S0Q306_OLEEU</name>